<reference evidence="1" key="1">
    <citation type="submission" date="2023-08" db="EMBL/GenBank/DDBJ databases">
        <title>Reference Genome Resource for the Citrus Pathogen Phytophthora citrophthora.</title>
        <authorList>
            <person name="Moller H."/>
            <person name="Coetzee B."/>
            <person name="Rose L.J."/>
            <person name="Van Niekerk J.M."/>
        </authorList>
    </citation>
    <scope>NUCLEOTIDE SEQUENCE</scope>
    <source>
        <strain evidence="1">STE-U-9442</strain>
    </source>
</reference>
<proteinExistence type="predicted"/>
<name>A0AAD9LR84_9STRA</name>
<accession>A0AAD9LR84</accession>
<sequence length="252" mass="28981">MPERLPSALSLQKATNLAVQTHYADMSARFSVEHVLSHGEIFFHEPLLPDERLLDRDARRNLASEIILSRPQAHLRRLNGATIRQTDRPKLRRYNLIYLVRLAPLMHQTGRGEWELTATGNFFSTLRVPNVGLKPYHGKVVAKFGLTTQEVGSRFLELIPHLRRQGFPQEDLNPFYALYITGMSTDSVLLRRIESGVRNLFDNLGFRLRQHAEGVQHPDNRSMLSEMVETVYTDWQCDTAYTLLVTQDAIEM</sequence>
<gene>
    <name evidence="1" type="ORF">P3T76_004304</name>
</gene>
<protein>
    <submittedName>
        <fullName evidence="1">Uncharacterized protein</fullName>
    </submittedName>
</protein>
<comment type="caution">
    <text evidence="1">The sequence shown here is derived from an EMBL/GenBank/DDBJ whole genome shotgun (WGS) entry which is preliminary data.</text>
</comment>
<dbReference type="EMBL" id="JASMQC010000006">
    <property type="protein sequence ID" value="KAK1944392.1"/>
    <property type="molecule type" value="Genomic_DNA"/>
</dbReference>
<organism evidence="1 2">
    <name type="scientific">Phytophthora citrophthora</name>
    <dbReference type="NCBI Taxonomy" id="4793"/>
    <lineage>
        <taxon>Eukaryota</taxon>
        <taxon>Sar</taxon>
        <taxon>Stramenopiles</taxon>
        <taxon>Oomycota</taxon>
        <taxon>Peronosporomycetes</taxon>
        <taxon>Peronosporales</taxon>
        <taxon>Peronosporaceae</taxon>
        <taxon>Phytophthora</taxon>
    </lineage>
</organism>
<dbReference type="Proteomes" id="UP001259832">
    <property type="component" value="Unassembled WGS sequence"/>
</dbReference>
<evidence type="ECO:0000313" key="2">
    <source>
        <dbReference type="Proteomes" id="UP001259832"/>
    </source>
</evidence>
<evidence type="ECO:0000313" key="1">
    <source>
        <dbReference type="EMBL" id="KAK1944392.1"/>
    </source>
</evidence>
<keyword evidence="2" id="KW-1185">Reference proteome</keyword>
<dbReference type="AlphaFoldDB" id="A0AAD9LR84"/>